<dbReference type="CDD" id="cd11565">
    <property type="entry name" value="RWD_Spc24"/>
    <property type="match status" value="1"/>
</dbReference>
<dbReference type="InterPro" id="IPR013252">
    <property type="entry name" value="Ndc80_Spc24"/>
</dbReference>
<evidence type="ECO:0000313" key="12">
    <source>
        <dbReference type="Proteomes" id="UP000623467"/>
    </source>
</evidence>
<evidence type="ECO:0000256" key="6">
    <source>
        <dbReference type="ARBA" id="ARBA00023054"/>
    </source>
</evidence>
<dbReference type="EMBL" id="JACAZH010000007">
    <property type="protein sequence ID" value="KAF7363297.1"/>
    <property type="molecule type" value="Genomic_DNA"/>
</dbReference>
<comment type="subcellular location">
    <subcellularLocation>
        <location evidence="10">Nucleus</location>
    </subcellularLocation>
    <subcellularLocation>
        <location evidence="10">Chromosome</location>
        <location evidence="10">Centromere</location>
        <location evidence="10">Kinetochore</location>
    </subcellularLocation>
</comment>
<comment type="function">
    <text evidence="10">Acts as a component of the essential kinetochore-associated NDC80 complex, which is required for chromosome segregation and spindle checkpoint activity.</text>
</comment>
<evidence type="ECO:0000256" key="1">
    <source>
        <dbReference type="ARBA" id="ARBA00007804"/>
    </source>
</evidence>
<keyword evidence="5 10" id="KW-0995">Kinetochore</keyword>
<reference evidence="11" key="1">
    <citation type="submission" date="2020-05" db="EMBL/GenBank/DDBJ databases">
        <title>Mycena genomes resolve the evolution of fungal bioluminescence.</title>
        <authorList>
            <person name="Tsai I.J."/>
        </authorList>
    </citation>
    <scope>NUCLEOTIDE SEQUENCE</scope>
    <source>
        <strain evidence="11">160909Yilan</strain>
    </source>
</reference>
<accession>A0A8H7D8E9</accession>
<dbReference type="Proteomes" id="UP000623467">
    <property type="component" value="Unassembled WGS sequence"/>
</dbReference>
<keyword evidence="8 10" id="KW-0131">Cell cycle</keyword>
<sequence>MSISVEEAMEALRGVKAVIVPDDDYLTLVAAEETIAAAEAKRRKELDELHSNFKALSKTLESARISATRPSAVPSADAHTSTLNELDIASLSLAKSIKETEGSVASKEGELTALKETARTLEDYDPALEHEKELDGTALRLEIYKGLGFEPVPDKHGNIAKMLVRGQSGDIHVVDFNDGRTDLESAQLLWKLACS</sequence>
<name>A0A8H7D8E9_9AGAR</name>
<evidence type="ECO:0000313" key="11">
    <source>
        <dbReference type="EMBL" id="KAF7363297.1"/>
    </source>
</evidence>
<comment type="similarity">
    <text evidence="1 10">Belongs to the SPC24 family.</text>
</comment>
<keyword evidence="4 10" id="KW-0498">Mitosis</keyword>
<dbReference type="AlphaFoldDB" id="A0A8H7D8E9"/>
<evidence type="ECO:0000256" key="7">
    <source>
        <dbReference type="ARBA" id="ARBA00023242"/>
    </source>
</evidence>
<organism evidence="11 12">
    <name type="scientific">Mycena sanguinolenta</name>
    <dbReference type="NCBI Taxonomy" id="230812"/>
    <lineage>
        <taxon>Eukaryota</taxon>
        <taxon>Fungi</taxon>
        <taxon>Dikarya</taxon>
        <taxon>Basidiomycota</taxon>
        <taxon>Agaricomycotina</taxon>
        <taxon>Agaricomycetes</taxon>
        <taxon>Agaricomycetidae</taxon>
        <taxon>Agaricales</taxon>
        <taxon>Marasmiineae</taxon>
        <taxon>Mycenaceae</taxon>
        <taxon>Mycena</taxon>
    </lineage>
</organism>
<keyword evidence="3 10" id="KW-0132">Cell division</keyword>
<dbReference type="OrthoDB" id="3344830at2759"/>
<comment type="subunit">
    <text evidence="10">Component of the NDC80 complex.</text>
</comment>
<gene>
    <name evidence="11" type="ORF">MSAN_00984900</name>
</gene>
<evidence type="ECO:0000256" key="3">
    <source>
        <dbReference type="ARBA" id="ARBA00022618"/>
    </source>
</evidence>
<comment type="caution">
    <text evidence="11">The sequence shown here is derived from an EMBL/GenBank/DDBJ whole genome shotgun (WGS) entry which is preliminary data.</text>
</comment>
<evidence type="ECO:0000256" key="4">
    <source>
        <dbReference type="ARBA" id="ARBA00022776"/>
    </source>
</evidence>
<dbReference type="GO" id="GO:0031262">
    <property type="term" value="C:Ndc80 complex"/>
    <property type="evidence" value="ECO:0007669"/>
    <property type="project" value="TreeGrafter"/>
</dbReference>
<protein>
    <recommendedName>
        <fullName evidence="10">Kinetochore protein Spc24</fullName>
    </recommendedName>
</protein>
<evidence type="ECO:0000256" key="9">
    <source>
        <dbReference type="ARBA" id="ARBA00023328"/>
    </source>
</evidence>
<keyword evidence="2 10" id="KW-0158">Chromosome</keyword>
<dbReference type="GO" id="GO:0051301">
    <property type="term" value="P:cell division"/>
    <property type="evidence" value="ECO:0007669"/>
    <property type="project" value="UniProtKB-UniRule"/>
</dbReference>
<proteinExistence type="inferred from homology"/>
<keyword evidence="12" id="KW-1185">Reference proteome</keyword>
<keyword evidence="6" id="KW-0175">Coiled coil</keyword>
<keyword evidence="7 10" id="KW-0539">Nucleus</keyword>
<dbReference type="GO" id="GO:0005634">
    <property type="term" value="C:nucleus"/>
    <property type="evidence" value="ECO:0007669"/>
    <property type="project" value="UniProtKB-SubCell"/>
</dbReference>
<dbReference type="GO" id="GO:0007059">
    <property type="term" value="P:chromosome segregation"/>
    <property type="evidence" value="ECO:0007669"/>
    <property type="project" value="TreeGrafter"/>
</dbReference>
<dbReference type="GO" id="GO:0008017">
    <property type="term" value="F:microtubule binding"/>
    <property type="evidence" value="ECO:0007669"/>
    <property type="project" value="TreeGrafter"/>
</dbReference>
<evidence type="ECO:0000256" key="5">
    <source>
        <dbReference type="ARBA" id="ARBA00022838"/>
    </source>
</evidence>
<evidence type="ECO:0000256" key="2">
    <source>
        <dbReference type="ARBA" id="ARBA00022454"/>
    </source>
</evidence>
<evidence type="ECO:0000256" key="8">
    <source>
        <dbReference type="ARBA" id="ARBA00023306"/>
    </source>
</evidence>
<dbReference type="Pfam" id="PF08286">
    <property type="entry name" value="Spc24"/>
    <property type="match status" value="1"/>
</dbReference>
<evidence type="ECO:0000256" key="10">
    <source>
        <dbReference type="RuleBase" id="RU368011"/>
    </source>
</evidence>
<keyword evidence="9 10" id="KW-0137">Centromere</keyword>
<dbReference type="PANTHER" id="PTHR22142:SF2">
    <property type="entry name" value="KINETOCHORE PROTEIN SPC24"/>
    <property type="match status" value="1"/>
</dbReference>
<dbReference type="PANTHER" id="PTHR22142">
    <property type="match status" value="1"/>
</dbReference>